<gene>
    <name evidence="2" type="ORF">R3P96_04270</name>
</gene>
<evidence type="ECO:0000313" key="2">
    <source>
        <dbReference type="EMBL" id="MDV6260548.1"/>
    </source>
</evidence>
<evidence type="ECO:0008006" key="4">
    <source>
        <dbReference type="Google" id="ProtNLM"/>
    </source>
</evidence>
<name>A0ABU4B8N0_9NOCA</name>
<feature type="transmembrane region" description="Helical" evidence="1">
    <location>
        <begin position="83"/>
        <end position="104"/>
    </location>
</feature>
<feature type="transmembrane region" description="Helical" evidence="1">
    <location>
        <begin position="166"/>
        <end position="185"/>
    </location>
</feature>
<proteinExistence type="predicted"/>
<organism evidence="2 3">
    <name type="scientific">Rhodococcoides yunnanense</name>
    <dbReference type="NCBI Taxonomy" id="278209"/>
    <lineage>
        <taxon>Bacteria</taxon>
        <taxon>Bacillati</taxon>
        <taxon>Actinomycetota</taxon>
        <taxon>Actinomycetes</taxon>
        <taxon>Mycobacteriales</taxon>
        <taxon>Nocardiaceae</taxon>
        <taxon>Rhodococcoides</taxon>
    </lineage>
</organism>
<dbReference type="RefSeq" id="WP_283273683.1">
    <property type="nucleotide sequence ID" value="NZ_JAWLJX010000001.1"/>
</dbReference>
<protein>
    <recommendedName>
        <fullName evidence="4">DUF2975 domain-containing protein</fullName>
    </recommendedName>
</protein>
<keyword evidence="1" id="KW-0812">Transmembrane</keyword>
<feature type="transmembrane region" description="Helical" evidence="1">
    <location>
        <begin position="124"/>
        <end position="146"/>
    </location>
</feature>
<sequence>MAYGLGSARANKWAMALYAGIAVVWSGWRLWQYHSSDFVLAKLEPRSDTPPAELFGGQLQPGNAIELSVPKVELTRLMSVIDVMRYGSIVVGMVIILLGLLFVYRFCDRVIAGNPFTNGARNDIVLIGVCIVAYTAITGFVDMLGTNSVVGALGSSEIVDTSRSNTGLYTAVVIAVFLQFVYATITQGSKLARDADGLV</sequence>
<reference evidence="2 3" key="1">
    <citation type="submission" date="2023-10" db="EMBL/GenBank/DDBJ databases">
        <title>Development of a sustainable strategy for remediation of hydrocarbon-contaminated territories based on the waste exchange concept.</title>
        <authorList>
            <person name="Krivoruchko A."/>
        </authorList>
    </citation>
    <scope>NUCLEOTIDE SEQUENCE [LARGE SCALE GENOMIC DNA]</scope>
    <source>
        <strain evidence="2 3">IEGM 1323</strain>
    </source>
</reference>
<accession>A0ABU4B8N0</accession>
<keyword evidence="1" id="KW-0472">Membrane</keyword>
<comment type="caution">
    <text evidence="2">The sequence shown here is derived from an EMBL/GenBank/DDBJ whole genome shotgun (WGS) entry which is preliminary data.</text>
</comment>
<evidence type="ECO:0000313" key="3">
    <source>
        <dbReference type="Proteomes" id="UP001185755"/>
    </source>
</evidence>
<keyword evidence="1" id="KW-1133">Transmembrane helix</keyword>
<feature type="transmembrane region" description="Helical" evidence="1">
    <location>
        <begin position="12"/>
        <end position="31"/>
    </location>
</feature>
<dbReference type="Proteomes" id="UP001185755">
    <property type="component" value="Unassembled WGS sequence"/>
</dbReference>
<dbReference type="EMBL" id="JAWLJX010000001">
    <property type="protein sequence ID" value="MDV6260548.1"/>
    <property type="molecule type" value="Genomic_DNA"/>
</dbReference>
<evidence type="ECO:0000256" key="1">
    <source>
        <dbReference type="SAM" id="Phobius"/>
    </source>
</evidence>
<keyword evidence="3" id="KW-1185">Reference proteome</keyword>